<evidence type="ECO:0000313" key="2">
    <source>
        <dbReference type="EMBL" id="MBC9131457.1"/>
    </source>
</evidence>
<dbReference type="Proteomes" id="UP000651208">
    <property type="component" value="Unassembled WGS sequence"/>
</dbReference>
<proteinExistence type="predicted"/>
<gene>
    <name evidence="2" type="ORF">FcAc13_09075</name>
</gene>
<dbReference type="PANTHER" id="PTHR12526">
    <property type="entry name" value="GLYCOSYLTRANSFERASE"/>
    <property type="match status" value="1"/>
</dbReference>
<sequence>MNYANHKFDDTQLVLDQLGTRTAFIFVTAIIGGHESMAINIIKKFNENCTIDSFIPSKNESLKKAFALNHLSYQLHNVNHKKGEIVQSFFNFSYRKKAEKLLLELNEQYNSLVIIQGDIEQGSIFLLMANKLNINVISYIPYTHSFREMGSKFWMIKDFLSPWVYRSCQNYITIARVFKEKLKAYNPKANIFILENFILKKVDLNSHSLTKYDSQTINLFIIGRIIFSQKGHDILVKSLSRIEPDFPSGKTISLHIVGNGPDLEKLKSMVANELKKTKVIFYGWVNNVWELDVLPDLVIMPSRFEGVPLVMLESLQYHIPVLSSARDGMLDYLPESHLFSGKNDQERINNLALLLKSFLSGRININPSTKL</sequence>
<evidence type="ECO:0000313" key="3">
    <source>
        <dbReference type="Proteomes" id="UP000651208"/>
    </source>
</evidence>
<keyword evidence="3" id="KW-1185">Reference proteome</keyword>
<dbReference type="RefSeq" id="WP_187755898.1">
    <property type="nucleotide sequence ID" value="NZ_JABURY010000018.1"/>
</dbReference>
<dbReference type="PANTHER" id="PTHR12526:SF630">
    <property type="entry name" value="GLYCOSYLTRANSFERASE"/>
    <property type="match status" value="1"/>
</dbReference>
<name>A0ABR7QZ17_9GAMM</name>
<reference evidence="2 3" key="1">
    <citation type="submission" date="2020-06" db="EMBL/GenBank/DDBJ databases">
        <title>Frischella cerana isolated from Apis cerana gut homogenate.</title>
        <authorList>
            <person name="Wolter L.A."/>
            <person name="Suenami S."/>
            <person name="Miyazaki R."/>
        </authorList>
    </citation>
    <scope>NUCLEOTIDE SEQUENCE [LARGE SCALE GENOMIC DNA]</scope>
    <source>
        <strain evidence="2 3">Ac13</strain>
    </source>
</reference>
<organism evidence="2 3">
    <name type="scientific">Frischella japonica</name>
    <dbReference type="NCBI Taxonomy" id="2741544"/>
    <lineage>
        <taxon>Bacteria</taxon>
        <taxon>Pseudomonadati</taxon>
        <taxon>Pseudomonadota</taxon>
        <taxon>Gammaproteobacteria</taxon>
        <taxon>Orbales</taxon>
        <taxon>Orbaceae</taxon>
        <taxon>Frischella</taxon>
    </lineage>
</organism>
<dbReference type="Gene3D" id="3.40.50.2000">
    <property type="entry name" value="Glycogen Phosphorylase B"/>
    <property type="match status" value="2"/>
</dbReference>
<comment type="caution">
    <text evidence="2">The sequence shown here is derived from an EMBL/GenBank/DDBJ whole genome shotgun (WGS) entry which is preliminary data.</text>
</comment>
<accession>A0ABR7QZ17</accession>
<feature type="domain" description="Glycosyl transferase family 1" evidence="1">
    <location>
        <begin position="219"/>
        <end position="346"/>
    </location>
</feature>
<dbReference type="InterPro" id="IPR001296">
    <property type="entry name" value="Glyco_trans_1"/>
</dbReference>
<protein>
    <submittedName>
        <fullName evidence="2">Glycosyltransferase</fullName>
    </submittedName>
</protein>
<dbReference type="Pfam" id="PF00534">
    <property type="entry name" value="Glycos_transf_1"/>
    <property type="match status" value="1"/>
</dbReference>
<dbReference type="SUPFAM" id="SSF53756">
    <property type="entry name" value="UDP-Glycosyltransferase/glycogen phosphorylase"/>
    <property type="match status" value="1"/>
</dbReference>
<dbReference type="EMBL" id="JABURY010000018">
    <property type="protein sequence ID" value="MBC9131457.1"/>
    <property type="molecule type" value="Genomic_DNA"/>
</dbReference>
<evidence type="ECO:0000259" key="1">
    <source>
        <dbReference type="Pfam" id="PF00534"/>
    </source>
</evidence>